<dbReference type="OrthoDB" id="9771863at2"/>
<dbReference type="InterPro" id="IPR017871">
    <property type="entry name" value="ABC_transporter-like_CS"/>
</dbReference>
<dbReference type="CDD" id="cd03215">
    <property type="entry name" value="ABC_Carb_Monos_II"/>
    <property type="match status" value="1"/>
</dbReference>
<dbReference type="GO" id="GO:0005524">
    <property type="term" value="F:ATP binding"/>
    <property type="evidence" value="ECO:0007669"/>
    <property type="project" value="UniProtKB-KW"/>
</dbReference>
<dbReference type="CDD" id="cd03216">
    <property type="entry name" value="ABC_Carb_Monos_I"/>
    <property type="match status" value="1"/>
</dbReference>
<evidence type="ECO:0000256" key="4">
    <source>
        <dbReference type="ARBA" id="ARBA00022597"/>
    </source>
</evidence>
<evidence type="ECO:0000313" key="12">
    <source>
        <dbReference type="Proteomes" id="UP000294843"/>
    </source>
</evidence>
<dbReference type="InterPro" id="IPR003439">
    <property type="entry name" value="ABC_transporter-like_ATP-bd"/>
</dbReference>
<dbReference type="InterPro" id="IPR027417">
    <property type="entry name" value="P-loop_NTPase"/>
</dbReference>
<keyword evidence="2" id="KW-0813">Transport</keyword>
<name>A0A4R6C105_9STAP</name>
<dbReference type="RefSeq" id="WP_133451522.1">
    <property type="nucleotide sequence ID" value="NZ_SCWF01000004.1"/>
</dbReference>
<protein>
    <submittedName>
        <fullName evidence="11">Sugar ABC transporter ATP-binding protein</fullName>
    </submittedName>
</protein>
<dbReference type="PANTHER" id="PTHR43790">
    <property type="entry name" value="CARBOHYDRATE TRANSPORT ATP-BINDING PROTEIN MG119-RELATED"/>
    <property type="match status" value="1"/>
</dbReference>
<accession>A0A4R6C105</accession>
<dbReference type="EMBL" id="SCWF01000004">
    <property type="protein sequence ID" value="TDM14335.1"/>
    <property type="molecule type" value="Genomic_DNA"/>
</dbReference>
<keyword evidence="8" id="KW-1278">Translocase</keyword>
<evidence type="ECO:0000256" key="5">
    <source>
        <dbReference type="ARBA" id="ARBA00022737"/>
    </source>
</evidence>
<proteinExistence type="predicted"/>
<dbReference type="PROSITE" id="PS00211">
    <property type="entry name" value="ABC_TRANSPORTER_1"/>
    <property type="match status" value="1"/>
</dbReference>
<evidence type="ECO:0000256" key="1">
    <source>
        <dbReference type="ARBA" id="ARBA00004202"/>
    </source>
</evidence>
<keyword evidence="6" id="KW-0547">Nucleotide-binding</keyword>
<dbReference type="GO" id="GO:0005886">
    <property type="term" value="C:plasma membrane"/>
    <property type="evidence" value="ECO:0007669"/>
    <property type="project" value="UniProtKB-SubCell"/>
</dbReference>
<keyword evidence="3" id="KW-1003">Cell membrane</keyword>
<dbReference type="FunFam" id="3.40.50.300:FF:000127">
    <property type="entry name" value="Ribose import ATP-binding protein RbsA"/>
    <property type="match status" value="1"/>
</dbReference>
<reference evidence="11 12" key="1">
    <citation type="submission" date="2019-01" db="EMBL/GenBank/DDBJ databases">
        <title>Draft genome sequences of the type strains of six Macrococcus species.</title>
        <authorList>
            <person name="Mazhar S."/>
            <person name="Altermann E."/>
            <person name="Hill C."/>
            <person name="Mcauliffe O."/>
        </authorList>
    </citation>
    <scope>NUCLEOTIDE SEQUENCE [LARGE SCALE GENOMIC DNA]</scope>
    <source>
        <strain evidence="11 12">ATCC 51825</strain>
    </source>
</reference>
<comment type="subcellular location">
    <subcellularLocation>
        <location evidence="1">Cell membrane</location>
        <topology evidence="1">Peripheral membrane protein</topology>
    </subcellularLocation>
</comment>
<evidence type="ECO:0000313" key="11">
    <source>
        <dbReference type="EMBL" id="TDM14335.1"/>
    </source>
</evidence>
<keyword evidence="9" id="KW-0472">Membrane</keyword>
<dbReference type="PROSITE" id="PS50893">
    <property type="entry name" value="ABC_TRANSPORTER_2"/>
    <property type="match status" value="2"/>
</dbReference>
<evidence type="ECO:0000256" key="8">
    <source>
        <dbReference type="ARBA" id="ARBA00022967"/>
    </source>
</evidence>
<dbReference type="PANTHER" id="PTHR43790:SF3">
    <property type="entry name" value="D-ALLOSE IMPORT ATP-BINDING PROTEIN ALSA-RELATED"/>
    <property type="match status" value="1"/>
</dbReference>
<evidence type="ECO:0000256" key="2">
    <source>
        <dbReference type="ARBA" id="ARBA00022448"/>
    </source>
</evidence>
<feature type="domain" description="ABC transporter" evidence="10">
    <location>
        <begin position="249"/>
        <end position="491"/>
    </location>
</feature>
<comment type="caution">
    <text evidence="11">The sequence shown here is derived from an EMBL/GenBank/DDBJ whole genome shotgun (WGS) entry which is preliminary data.</text>
</comment>
<dbReference type="InterPro" id="IPR050107">
    <property type="entry name" value="ABC_carbohydrate_import_ATPase"/>
</dbReference>
<feature type="domain" description="ABC transporter" evidence="10">
    <location>
        <begin position="2"/>
        <end position="238"/>
    </location>
</feature>
<dbReference type="InterPro" id="IPR003593">
    <property type="entry name" value="AAA+_ATPase"/>
</dbReference>
<keyword evidence="7 11" id="KW-0067">ATP-binding</keyword>
<dbReference type="GO" id="GO:0016887">
    <property type="term" value="F:ATP hydrolysis activity"/>
    <property type="evidence" value="ECO:0007669"/>
    <property type="project" value="InterPro"/>
</dbReference>
<organism evidence="11 12">
    <name type="scientific">Macrococcus bovicus</name>
    <dbReference type="NCBI Taxonomy" id="69968"/>
    <lineage>
        <taxon>Bacteria</taxon>
        <taxon>Bacillati</taxon>
        <taxon>Bacillota</taxon>
        <taxon>Bacilli</taxon>
        <taxon>Bacillales</taxon>
        <taxon>Staphylococcaceae</taxon>
        <taxon>Macrococcus</taxon>
    </lineage>
</organism>
<dbReference type="Pfam" id="PF00005">
    <property type="entry name" value="ABC_tran"/>
    <property type="match status" value="2"/>
</dbReference>
<keyword evidence="5" id="KW-0677">Repeat</keyword>
<dbReference type="AlphaFoldDB" id="A0A4R6C105"/>
<keyword evidence="4" id="KW-0762">Sugar transport</keyword>
<dbReference type="SMART" id="SM00382">
    <property type="entry name" value="AAA"/>
    <property type="match status" value="2"/>
</dbReference>
<dbReference type="Proteomes" id="UP000294843">
    <property type="component" value="Unassembled WGS sequence"/>
</dbReference>
<gene>
    <name evidence="11" type="ORF">ERX55_05180</name>
</gene>
<evidence type="ECO:0000259" key="10">
    <source>
        <dbReference type="PROSITE" id="PS50893"/>
    </source>
</evidence>
<evidence type="ECO:0000256" key="6">
    <source>
        <dbReference type="ARBA" id="ARBA00022741"/>
    </source>
</evidence>
<evidence type="ECO:0000256" key="3">
    <source>
        <dbReference type="ARBA" id="ARBA00022475"/>
    </source>
</evidence>
<dbReference type="SUPFAM" id="SSF52540">
    <property type="entry name" value="P-loop containing nucleoside triphosphate hydrolases"/>
    <property type="match status" value="2"/>
</dbReference>
<keyword evidence="12" id="KW-1185">Reference proteome</keyword>
<evidence type="ECO:0000256" key="9">
    <source>
        <dbReference type="ARBA" id="ARBA00023136"/>
    </source>
</evidence>
<evidence type="ECO:0000256" key="7">
    <source>
        <dbReference type="ARBA" id="ARBA00022840"/>
    </source>
</evidence>
<sequence length="494" mass="54886">MIEMSQIEKSFGENHVLRGVDFTLHSATVHALMGENGAGKSTLMNILSGIHKRDKGIIKMDGAEVDYSSPKDSEEAGIQFIHQELNIWPDMTVLENLFIGKEVRNKFGMLDERQMTAEARRIFKRLDFNLPLNRLAGKCSIGEQQMIEISKALMTDAKVIIMDEPTAALTDKEIEHLFIMMNQLKAEGVAFVYISHRMDEIFKIADEITVMRDGISVMSKPTQETSYNEIVQAMVGRSLDQQFPERTTIPGEIILEVSDLTNDEFGLEGINFNLRKGEILGFSGLMGAGRTEIMRSLFGIDKGRKKVTLNGKPVTINSPQDAIKNRFGFITENRKDEGLVLDASIKDNMTLANLKSFAKNGVVQNNPLEEFVNEMQKRLSVKSNKDLPVSSLSGGNQQKVVLAKWIGNGPAVLILDEPTRGIDVGAKREIYTLMNELTDRGLSIIMVSSEMPEIIGLSDRVYVLQEGRITGELAKEQISQENIMTLATGGVLNG</sequence>
<dbReference type="Gene3D" id="3.40.50.300">
    <property type="entry name" value="P-loop containing nucleotide triphosphate hydrolases"/>
    <property type="match status" value="2"/>
</dbReference>